<proteinExistence type="predicted"/>
<dbReference type="Proteomes" id="UP000478052">
    <property type="component" value="Unassembled WGS sequence"/>
</dbReference>
<comment type="caution">
    <text evidence="2">The sequence shown here is derived from an EMBL/GenBank/DDBJ whole genome shotgun (WGS) entry which is preliminary data.</text>
</comment>
<feature type="compositionally biased region" description="Basic and acidic residues" evidence="1">
    <location>
        <begin position="115"/>
        <end position="125"/>
    </location>
</feature>
<feature type="compositionally biased region" description="Low complexity" evidence="1">
    <location>
        <begin position="224"/>
        <end position="234"/>
    </location>
</feature>
<feature type="compositionally biased region" description="Polar residues" evidence="1">
    <location>
        <begin position="450"/>
        <end position="471"/>
    </location>
</feature>
<dbReference type="OrthoDB" id="6775742at2759"/>
<feature type="non-terminal residue" evidence="2">
    <location>
        <position position="539"/>
    </location>
</feature>
<feature type="region of interest" description="Disordered" evidence="1">
    <location>
        <begin position="26"/>
        <end position="47"/>
    </location>
</feature>
<feature type="non-terminal residue" evidence="2">
    <location>
        <position position="1"/>
    </location>
</feature>
<evidence type="ECO:0000313" key="2">
    <source>
        <dbReference type="EMBL" id="KAF0722048.1"/>
    </source>
</evidence>
<dbReference type="AlphaFoldDB" id="A0A6G0W6E0"/>
<organism evidence="2 3">
    <name type="scientific">Aphis craccivora</name>
    <name type="common">Cowpea aphid</name>
    <dbReference type="NCBI Taxonomy" id="307492"/>
    <lineage>
        <taxon>Eukaryota</taxon>
        <taxon>Metazoa</taxon>
        <taxon>Ecdysozoa</taxon>
        <taxon>Arthropoda</taxon>
        <taxon>Hexapoda</taxon>
        <taxon>Insecta</taxon>
        <taxon>Pterygota</taxon>
        <taxon>Neoptera</taxon>
        <taxon>Paraneoptera</taxon>
        <taxon>Hemiptera</taxon>
        <taxon>Sternorrhyncha</taxon>
        <taxon>Aphidomorpha</taxon>
        <taxon>Aphidoidea</taxon>
        <taxon>Aphididae</taxon>
        <taxon>Aphidini</taxon>
        <taxon>Aphis</taxon>
        <taxon>Aphis</taxon>
    </lineage>
</organism>
<protein>
    <submittedName>
        <fullName evidence="2">Peptidase A2 domain-containing protein</fullName>
    </submittedName>
</protein>
<feature type="region of interest" description="Disordered" evidence="1">
    <location>
        <begin position="449"/>
        <end position="518"/>
    </location>
</feature>
<name>A0A6G0W6E0_APHCR</name>
<evidence type="ECO:0000256" key="1">
    <source>
        <dbReference type="SAM" id="MobiDB-lite"/>
    </source>
</evidence>
<accession>A0A6G0W6E0</accession>
<sequence length="539" mass="60227">CGVSHSSRSQLTRITPDYTIAKRSTLPSDQSIRATKQSSSRLTKQPSSHVIWSTQQVVFQYADSVPIAQDEDNVTVSRFRSIHEYKHYNRCRELRGVNVDGELQRRIPSGPYDSDDSRVGTDSRPRPFVTNRLRTRAFVSDTPDIPLTVQSVGTNTARPPSVATNDTFNDVVAAAAAVVSGTTNYATDQTVNNNTRDNTTDLHTNTHADGLLGTHTHARNDARTTNNNTNTINTENTSRMALALGEALRLIPYFDGTVPSDIFPFISACEIAMISVSDGCRPILLKAIKTKLRGNAYTITQYRDVEQWESLKTLLEEEFCVQRTAIHVQLELNATRQREGDQQLLNPYTNIVPRTLQRKCTIIIREHIKGQTLAIFIEGLRQPVKTIIKAGKPSLLELAIKESLEEERVYKSDKESQRFFSNSKPGRKTRYCNRCKTNTHHTENCRFIKGTQTGKTNHSSHTQVKSETESPTGGGERKKILLQLLQDSGISQKEKARERSTPVGTSGNDRRLSVKGEQTVRNLKLTAVAKESTLSQSDS</sequence>
<feature type="region of interest" description="Disordered" evidence="1">
    <location>
        <begin position="102"/>
        <end position="127"/>
    </location>
</feature>
<reference evidence="2 3" key="1">
    <citation type="submission" date="2019-08" db="EMBL/GenBank/DDBJ databases">
        <title>Whole genome of Aphis craccivora.</title>
        <authorList>
            <person name="Voronova N.V."/>
            <person name="Shulinski R.S."/>
            <person name="Bandarenka Y.V."/>
            <person name="Zhorov D.G."/>
            <person name="Warner D."/>
        </authorList>
    </citation>
    <scope>NUCLEOTIDE SEQUENCE [LARGE SCALE GENOMIC DNA]</scope>
    <source>
        <strain evidence="2">180601</strain>
        <tissue evidence="2">Whole Body</tissue>
    </source>
</reference>
<feature type="region of interest" description="Disordered" evidence="1">
    <location>
        <begin position="207"/>
        <end position="234"/>
    </location>
</feature>
<keyword evidence="3" id="KW-1185">Reference proteome</keyword>
<evidence type="ECO:0000313" key="3">
    <source>
        <dbReference type="Proteomes" id="UP000478052"/>
    </source>
</evidence>
<dbReference type="EMBL" id="VUJU01009100">
    <property type="protein sequence ID" value="KAF0722048.1"/>
    <property type="molecule type" value="Genomic_DNA"/>
</dbReference>
<gene>
    <name evidence="2" type="ORF">FWK35_00029730</name>
</gene>